<evidence type="ECO:0000256" key="2">
    <source>
        <dbReference type="PIRSR" id="PIRSR000137-1"/>
    </source>
</evidence>
<dbReference type="GO" id="GO:0044550">
    <property type="term" value="P:secondary metabolite biosynthetic process"/>
    <property type="evidence" value="ECO:0007669"/>
    <property type="project" value="TreeGrafter"/>
</dbReference>
<dbReference type="AlphaFoldDB" id="A0AAD8VAJ8"/>
<evidence type="ECO:0000313" key="7">
    <source>
        <dbReference type="Proteomes" id="UP001230504"/>
    </source>
</evidence>
<dbReference type="EMBL" id="JAHLJV010000005">
    <property type="protein sequence ID" value="KAK1598233.1"/>
    <property type="molecule type" value="Genomic_DNA"/>
</dbReference>
<keyword evidence="7" id="KW-1185">Reference proteome</keyword>
<dbReference type="GO" id="GO:0050660">
    <property type="term" value="F:flavin adenine dinucleotide binding"/>
    <property type="evidence" value="ECO:0007669"/>
    <property type="project" value="InterPro"/>
</dbReference>
<dbReference type="InterPro" id="IPR000172">
    <property type="entry name" value="GMC_OxRdtase_N"/>
</dbReference>
<proteinExistence type="inferred from homology"/>
<dbReference type="RefSeq" id="XP_060418938.1">
    <property type="nucleotide sequence ID" value="XM_060562079.1"/>
</dbReference>
<feature type="binding site" evidence="3">
    <location>
        <position position="116"/>
    </location>
    <ligand>
        <name>FAD</name>
        <dbReference type="ChEBI" id="CHEBI:57692"/>
    </ligand>
</feature>
<dbReference type="SUPFAM" id="SSF51905">
    <property type="entry name" value="FAD/NAD(P)-binding domain"/>
    <property type="match status" value="1"/>
</dbReference>
<dbReference type="Pfam" id="PF05199">
    <property type="entry name" value="GMC_oxred_C"/>
    <property type="match status" value="1"/>
</dbReference>
<feature type="chain" id="PRO_5041983215" evidence="4">
    <location>
        <begin position="22"/>
        <end position="630"/>
    </location>
</feature>
<keyword evidence="3" id="KW-0285">Flavoprotein</keyword>
<dbReference type="Pfam" id="PF00732">
    <property type="entry name" value="GMC_oxred_N"/>
    <property type="match status" value="1"/>
</dbReference>
<name>A0AAD8VAJ8_9PEZI</name>
<feature type="binding site" evidence="3">
    <location>
        <position position="266"/>
    </location>
    <ligand>
        <name>FAD</name>
        <dbReference type="ChEBI" id="CHEBI:57692"/>
    </ligand>
</feature>
<sequence length="630" mass="67382">MYYPLVLVSFTFWMLLSLSNALHITNQTIDKFLLGEYDYLIVGGGTSGMVVANRLSEDPNVTVLVIERGELDARESYIIAPGYIGLQPPSPYLTSVGTTSQNFLDGKTRGIAQGRVIGGGSVWNGMCWTRGAAADFDGWEELGNAGWGWQSLQPYFKKVEKYSVDVDADVQDRLNIHPNVSLHGTEGSIDVAYPRYFYDASAHVLNGLSELGLPLTADLNTGDATGGTIVPSSMSPTNQTRSDARIGYYDTAASRSNLHVLTGQTVTRLILGLPNSQGTGGGRRIVGVDFSSESMGINRTVTTNKEVILAAGAIQSPTLLQVSGIGPKEVLSSLGIPVQIDLPGVGNNFQDHPMAQFPFEYTNSSLYTSHNLTGDAFDDALTTLITNHTGPLTAPLINTVAFPNLFWHGDEGKSLQNAATKPSSDSLPPDAPPTVQAGYAAQRRIVLDHLTRADVGSYELLAASWGSMSIAAQKPLSRGTVRPKSGSMFDEPLLDPRYCADPLDCEIIRLGLKTTRRLMKTKAMTPLLPVVDAQFESADDTELMATIKPLVGTEFHPSGTTSMMPEEMGGVVNADLMVYGTCNLRVVDAGIMPLIPSAHIQAAVYAVAEKAADIIKVAAKDPPACPSGLV</sequence>
<reference evidence="6" key="1">
    <citation type="submission" date="2021-06" db="EMBL/GenBank/DDBJ databases">
        <title>Comparative genomics, transcriptomics and evolutionary studies reveal genomic signatures of adaptation to plant cell wall in hemibiotrophic fungi.</title>
        <authorList>
            <consortium name="DOE Joint Genome Institute"/>
            <person name="Baroncelli R."/>
            <person name="Diaz J.F."/>
            <person name="Benocci T."/>
            <person name="Peng M."/>
            <person name="Battaglia E."/>
            <person name="Haridas S."/>
            <person name="Andreopoulos W."/>
            <person name="Labutti K."/>
            <person name="Pangilinan J."/>
            <person name="Floch G.L."/>
            <person name="Makela M.R."/>
            <person name="Henrissat B."/>
            <person name="Grigoriev I.V."/>
            <person name="Crouch J.A."/>
            <person name="De Vries R.P."/>
            <person name="Sukno S.A."/>
            <person name="Thon M.R."/>
        </authorList>
    </citation>
    <scope>NUCLEOTIDE SEQUENCE</scope>
    <source>
        <strain evidence="6">CBS 125086</strain>
    </source>
</reference>
<dbReference type="GeneID" id="85446319"/>
<dbReference type="InterPro" id="IPR012132">
    <property type="entry name" value="GMC_OxRdtase"/>
</dbReference>
<dbReference type="GO" id="GO:0016614">
    <property type="term" value="F:oxidoreductase activity, acting on CH-OH group of donors"/>
    <property type="evidence" value="ECO:0007669"/>
    <property type="project" value="InterPro"/>
</dbReference>
<feature type="domain" description="Glucose-methanol-choline oxidoreductase N-terminal" evidence="5">
    <location>
        <begin position="312"/>
        <end position="326"/>
    </location>
</feature>
<organism evidence="6 7">
    <name type="scientific">Colletotrichum navitas</name>
    <dbReference type="NCBI Taxonomy" id="681940"/>
    <lineage>
        <taxon>Eukaryota</taxon>
        <taxon>Fungi</taxon>
        <taxon>Dikarya</taxon>
        <taxon>Ascomycota</taxon>
        <taxon>Pezizomycotina</taxon>
        <taxon>Sordariomycetes</taxon>
        <taxon>Hypocreomycetidae</taxon>
        <taxon>Glomerellales</taxon>
        <taxon>Glomerellaceae</taxon>
        <taxon>Colletotrichum</taxon>
        <taxon>Colletotrichum graminicola species complex</taxon>
    </lineage>
</organism>
<accession>A0AAD8VAJ8</accession>
<dbReference type="InterPro" id="IPR036188">
    <property type="entry name" value="FAD/NAD-bd_sf"/>
</dbReference>
<dbReference type="Proteomes" id="UP001230504">
    <property type="component" value="Unassembled WGS sequence"/>
</dbReference>
<feature type="active site" description="Proton acceptor" evidence="2">
    <location>
        <position position="599"/>
    </location>
</feature>
<dbReference type="Gene3D" id="3.30.560.10">
    <property type="entry name" value="Glucose Oxidase, domain 3"/>
    <property type="match status" value="1"/>
</dbReference>
<comment type="caution">
    <text evidence="6">The sequence shown here is derived from an EMBL/GenBank/DDBJ whole genome shotgun (WGS) entry which is preliminary data.</text>
</comment>
<dbReference type="Gene3D" id="3.50.50.60">
    <property type="entry name" value="FAD/NAD(P)-binding domain"/>
    <property type="match status" value="1"/>
</dbReference>
<feature type="active site" description="Proton donor" evidence="2">
    <location>
        <position position="556"/>
    </location>
</feature>
<feature type="binding site" evidence="3">
    <location>
        <begin position="46"/>
        <end position="47"/>
    </location>
    <ligand>
        <name>FAD</name>
        <dbReference type="ChEBI" id="CHEBI:57692"/>
    </ligand>
</feature>
<comment type="similarity">
    <text evidence="1">Belongs to the GMC oxidoreductase family.</text>
</comment>
<evidence type="ECO:0000256" key="4">
    <source>
        <dbReference type="SAM" id="SignalP"/>
    </source>
</evidence>
<dbReference type="PROSITE" id="PS00624">
    <property type="entry name" value="GMC_OXRED_2"/>
    <property type="match status" value="1"/>
</dbReference>
<dbReference type="PANTHER" id="PTHR11552">
    <property type="entry name" value="GLUCOSE-METHANOL-CHOLINE GMC OXIDOREDUCTASE"/>
    <property type="match status" value="1"/>
</dbReference>
<evidence type="ECO:0000313" key="6">
    <source>
        <dbReference type="EMBL" id="KAK1598233.1"/>
    </source>
</evidence>
<feature type="signal peptide" evidence="4">
    <location>
        <begin position="1"/>
        <end position="21"/>
    </location>
</feature>
<keyword evidence="3" id="KW-0274">FAD</keyword>
<comment type="cofactor">
    <cofactor evidence="3">
        <name>FAD</name>
        <dbReference type="ChEBI" id="CHEBI:57692"/>
    </cofactor>
</comment>
<evidence type="ECO:0000256" key="1">
    <source>
        <dbReference type="ARBA" id="ARBA00010790"/>
    </source>
</evidence>
<dbReference type="InterPro" id="IPR007867">
    <property type="entry name" value="GMC_OxRtase_C"/>
</dbReference>
<evidence type="ECO:0000259" key="5">
    <source>
        <dbReference type="PROSITE" id="PS00624"/>
    </source>
</evidence>
<protein>
    <submittedName>
        <fullName evidence="6">GMC oxidoreductase</fullName>
    </submittedName>
</protein>
<dbReference type="SUPFAM" id="SSF54373">
    <property type="entry name" value="FAD-linked reductases, C-terminal domain"/>
    <property type="match status" value="1"/>
</dbReference>
<dbReference type="PIRSF" id="PIRSF000137">
    <property type="entry name" value="Alcohol_oxidase"/>
    <property type="match status" value="1"/>
</dbReference>
<keyword evidence="4" id="KW-0732">Signal</keyword>
<evidence type="ECO:0000256" key="3">
    <source>
        <dbReference type="PIRSR" id="PIRSR000137-2"/>
    </source>
</evidence>
<dbReference type="PANTHER" id="PTHR11552:SF115">
    <property type="entry name" value="DEHYDROGENASE XPTC-RELATED"/>
    <property type="match status" value="1"/>
</dbReference>
<gene>
    <name evidence="6" type="ORF">LY79DRAFT_623761</name>
</gene>